<dbReference type="Proteomes" id="UP000309997">
    <property type="component" value="Unassembled WGS sequence"/>
</dbReference>
<gene>
    <name evidence="1" type="ORF">D5086_002324</name>
</gene>
<protein>
    <submittedName>
        <fullName evidence="1">Uncharacterized protein</fullName>
    </submittedName>
</protein>
<dbReference type="EMBL" id="RCHU02000001">
    <property type="protein sequence ID" value="KAL3611304.1"/>
    <property type="molecule type" value="Genomic_DNA"/>
</dbReference>
<reference evidence="1 2" key="1">
    <citation type="journal article" date="2024" name="Plant Biotechnol. J.">
        <title>Genome and CRISPR/Cas9 system of a widespread forest tree (Populus alba) in the world.</title>
        <authorList>
            <person name="Liu Y.J."/>
            <person name="Jiang P.F."/>
            <person name="Han X.M."/>
            <person name="Li X.Y."/>
            <person name="Wang H.M."/>
            <person name="Wang Y.J."/>
            <person name="Wang X.X."/>
            <person name="Zeng Q.Y."/>
        </authorList>
    </citation>
    <scope>NUCLEOTIDE SEQUENCE [LARGE SCALE GENOMIC DNA]</scope>
    <source>
        <strain evidence="2">cv. PAL-ZL1</strain>
    </source>
</reference>
<evidence type="ECO:0000313" key="2">
    <source>
        <dbReference type="Proteomes" id="UP000309997"/>
    </source>
</evidence>
<organism evidence="1 2">
    <name type="scientific">Populus alba</name>
    <name type="common">White poplar</name>
    <dbReference type="NCBI Taxonomy" id="43335"/>
    <lineage>
        <taxon>Eukaryota</taxon>
        <taxon>Viridiplantae</taxon>
        <taxon>Streptophyta</taxon>
        <taxon>Embryophyta</taxon>
        <taxon>Tracheophyta</taxon>
        <taxon>Spermatophyta</taxon>
        <taxon>Magnoliopsida</taxon>
        <taxon>eudicotyledons</taxon>
        <taxon>Gunneridae</taxon>
        <taxon>Pentapetalae</taxon>
        <taxon>rosids</taxon>
        <taxon>fabids</taxon>
        <taxon>Malpighiales</taxon>
        <taxon>Salicaceae</taxon>
        <taxon>Saliceae</taxon>
        <taxon>Populus</taxon>
    </lineage>
</organism>
<accession>A0ACC4D2L4</accession>
<comment type="caution">
    <text evidence="1">The sequence shown here is derived from an EMBL/GenBank/DDBJ whole genome shotgun (WGS) entry which is preliminary data.</text>
</comment>
<keyword evidence="2" id="KW-1185">Reference proteome</keyword>
<name>A0ACC4D2L4_POPAL</name>
<proteinExistence type="predicted"/>
<sequence length="85" mass="9046">MPSRSNPADSSGFDSSGNRKLGPSSSMNKERYPPKRIGLLSHDTSFILSDAAIVSDFVFSFDLSASFVALCLLGSEGVGCWLSLL</sequence>
<evidence type="ECO:0000313" key="1">
    <source>
        <dbReference type="EMBL" id="KAL3611304.1"/>
    </source>
</evidence>